<reference evidence="1 6" key="1">
    <citation type="journal article" date="2018" name="Genome Biol.">
        <title>SKESA: strategic k-mer extension for scrupulous assemblies.</title>
        <authorList>
            <person name="Souvorov A."/>
            <person name="Agarwala R."/>
            <person name="Lipman D.J."/>
        </authorList>
    </citation>
    <scope>NUCLEOTIDE SEQUENCE [LARGE SCALE GENOMIC DNA]</scope>
    <source>
        <strain evidence="6">ecoli[ST-405]</strain>
        <strain evidence="1">Ecoli[ST-405]</strain>
    </source>
</reference>
<sequence>MSTLTRSQVAANIRDILLSGRKLTPKEFDDILRKAGNHERSRVLTLLRNDWGIPVEQFKTEAYHVTERNLEAYHSDKDETLKIWRTNARYVKTLRKVNITLSLLRGLVGKVPEDTLRTVYKGIETKYL</sequence>
<evidence type="ECO:0000313" key="5">
    <source>
        <dbReference type="Proteomes" id="UP000460351"/>
    </source>
</evidence>
<evidence type="ECO:0000313" key="6">
    <source>
        <dbReference type="Proteomes" id="UP000842519"/>
    </source>
</evidence>
<dbReference type="RefSeq" id="WP_000105962.1">
    <property type="nucleotide sequence ID" value="NZ_AP019803.1"/>
</dbReference>
<protein>
    <submittedName>
        <fullName evidence="3">Uncharacterized protein</fullName>
    </submittedName>
</protein>
<evidence type="ECO:0000313" key="2">
    <source>
        <dbReference type="EMBL" id="MQS31899.1"/>
    </source>
</evidence>
<dbReference type="EMBL" id="UARS01000008">
    <property type="protein sequence ID" value="SPW53672.1"/>
    <property type="molecule type" value="Genomic_DNA"/>
</dbReference>
<reference evidence="1" key="4">
    <citation type="submission" date="2019-11" db="EMBL/GenBank/DDBJ databases">
        <authorList>
            <consortium name="NCBI Pathogen Detection Project"/>
        </authorList>
    </citation>
    <scope>NUCLEOTIDE SEQUENCE</scope>
    <source>
        <strain evidence="1">Ecoli[ST-405]</strain>
    </source>
</reference>
<dbReference type="EMBL" id="SQQU01000024">
    <property type="protein sequence ID" value="MQS31899.1"/>
    <property type="molecule type" value="Genomic_DNA"/>
</dbReference>
<dbReference type="Proteomes" id="UP000250561">
    <property type="component" value="Unassembled WGS sequence"/>
</dbReference>
<dbReference type="EMBL" id="DABGKQ010000001">
    <property type="protein sequence ID" value="HAJ5803133.1"/>
    <property type="molecule type" value="Genomic_DNA"/>
</dbReference>
<reference evidence="3 4" key="2">
    <citation type="submission" date="2018-06" db="EMBL/GenBank/DDBJ databases">
        <authorList>
            <consortium name="Pathogen Informatics"/>
            <person name="Doyle S."/>
        </authorList>
    </citation>
    <scope>NUCLEOTIDE SEQUENCE [LARGE SCALE GENOMIC DNA]</scope>
    <source>
        <strain evidence="3 4">NCTC11126</strain>
    </source>
</reference>
<accession>A0A0J2DBY1</accession>
<proteinExistence type="predicted"/>
<dbReference type="Proteomes" id="UP000842519">
    <property type="component" value="Unassembled WGS sequence"/>
</dbReference>
<dbReference type="Proteomes" id="UP000460351">
    <property type="component" value="Unassembled WGS sequence"/>
</dbReference>
<evidence type="ECO:0000313" key="4">
    <source>
        <dbReference type="Proteomes" id="UP000250561"/>
    </source>
</evidence>
<dbReference type="AlphaFoldDB" id="A0A0J2DBY1"/>
<reference evidence="2 5" key="3">
    <citation type="journal article" date="2019" name="Microorganisms">
        <title>Characteristics of Carbapenem-Resistant and Colistin-Resistant Escherichia coli Co-Producing NDM-1 and MCR-1 from Pig Farms in China.</title>
        <authorList>
            <person name="Peng Z."/>
            <person name="Li X."/>
            <person name="Hu Z."/>
            <person name="Li Z."/>
            <person name="Lv Y."/>
            <person name="Lei M."/>
            <person name="Wu B."/>
            <person name="Chen H."/>
            <person name="Wang X."/>
        </authorList>
    </citation>
    <scope>NUCLEOTIDE SEQUENCE [LARGE SCALE GENOMIC DNA]</scope>
    <source>
        <strain evidence="2 5">RXD010</strain>
    </source>
</reference>
<gene>
    <name evidence="2" type="ORF">E4K51_17375</name>
    <name evidence="1" type="ORF">HLZ39_01345</name>
    <name evidence="3" type="ORF">NCTC11126_04301</name>
</gene>
<evidence type="ECO:0000313" key="1">
    <source>
        <dbReference type="EMBL" id="HAJ5803133.1"/>
    </source>
</evidence>
<organism evidence="3 4">
    <name type="scientific">Escherichia coli</name>
    <dbReference type="NCBI Taxonomy" id="562"/>
    <lineage>
        <taxon>Bacteria</taxon>
        <taxon>Pseudomonadati</taxon>
        <taxon>Pseudomonadota</taxon>
        <taxon>Gammaproteobacteria</taxon>
        <taxon>Enterobacterales</taxon>
        <taxon>Enterobacteriaceae</taxon>
        <taxon>Escherichia</taxon>
    </lineage>
</organism>
<name>A0A0J2DBY1_ECOLX</name>
<evidence type="ECO:0000313" key="3">
    <source>
        <dbReference type="EMBL" id="SPW53672.1"/>
    </source>
</evidence>